<keyword evidence="2" id="KW-1185">Reference proteome</keyword>
<dbReference type="AlphaFoldDB" id="A0A024GS53"/>
<protein>
    <submittedName>
        <fullName evidence="1">Uncharacterized protein</fullName>
    </submittedName>
</protein>
<reference evidence="1 2" key="1">
    <citation type="submission" date="2012-05" db="EMBL/GenBank/DDBJ databases">
        <title>Recombination and specialization in a pathogen metapopulation.</title>
        <authorList>
            <person name="Gardiner A."/>
            <person name="Kemen E."/>
            <person name="Schultz-Larsen T."/>
            <person name="MacLean D."/>
            <person name="Van Oosterhout C."/>
            <person name="Jones J.D.G."/>
        </authorList>
    </citation>
    <scope>NUCLEOTIDE SEQUENCE [LARGE SCALE GENOMIC DNA]</scope>
    <source>
        <strain evidence="1 2">Ac Nc2</strain>
    </source>
</reference>
<evidence type="ECO:0000313" key="1">
    <source>
        <dbReference type="EMBL" id="CCI49381.1"/>
    </source>
</evidence>
<dbReference type="Proteomes" id="UP000053237">
    <property type="component" value="Unassembled WGS sequence"/>
</dbReference>
<gene>
    <name evidence="1" type="ORF">BN9_106950</name>
</gene>
<dbReference type="EMBL" id="CAIX01000293">
    <property type="protein sequence ID" value="CCI49381.1"/>
    <property type="molecule type" value="Genomic_DNA"/>
</dbReference>
<proteinExistence type="predicted"/>
<dbReference type="InParanoid" id="A0A024GS53"/>
<evidence type="ECO:0000313" key="2">
    <source>
        <dbReference type="Proteomes" id="UP000053237"/>
    </source>
</evidence>
<comment type="caution">
    <text evidence="1">The sequence shown here is derived from an EMBL/GenBank/DDBJ whole genome shotgun (WGS) entry which is preliminary data.</text>
</comment>
<sequence length="106" mass="11879">MSLVGKTFASALDHIHIQYMQISYPRVLANRDNWSFHRINEWLKESCISLFGNPVTCFIADFATIFASAPNNVLHNAKALDSTRSVAASQTYPHHLKNPTSCIVCL</sequence>
<accession>A0A024GS53</accession>
<organism evidence="1 2">
    <name type="scientific">Albugo candida</name>
    <dbReference type="NCBI Taxonomy" id="65357"/>
    <lineage>
        <taxon>Eukaryota</taxon>
        <taxon>Sar</taxon>
        <taxon>Stramenopiles</taxon>
        <taxon>Oomycota</taxon>
        <taxon>Peronosporomycetes</taxon>
        <taxon>Albuginales</taxon>
        <taxon>Albuginaceae</taxon>
        <taxon>Albugo</taxon>
    </lineage>
</organism>
<name>A0A024GS53_9STRA</name>